<gene>
    <name evidence="1" type="ORF">KTT_54260</name>
</gene>
<protein>
    <submittedName>
        <fullName evidence="1">Uncharacterized protein</fullName>
    </submittedName>
</protein>
<dbReference type="EMBL" id="BIFR01000002">
    <property type="protein sequence ID" value="GCE15567.1"/>
    <property type="molecule type" value="Genomic_DNA"/>
</dbReference>
<proteinExistence type="predicted"/>
<dbReference type="RefSeq" id="WP_126583010.1">
    <property type="nucleotide sequence ID" value="NZ_BIFR01000002.1"/>
</dbReference>
<evidence type="ECO:0000313" key="1">
    <source>
        <dbReference type="EMBL" id="GCE15567.1"/>
    </source>
</evidence>
<evidence type="ECO:0000313" key="2">
    <source>
        <dbReference type="Proteomes" id="UP000287352"/>
    </source>
</evidence>
<accession>A0A402A8S4</accession>
<keyword evidence="2" id="KW-1185">Reference proteome</keyword>
<dbReference type="AlphaFoldDB" id="A0A402A8S4"/>
<dbReference type="Proteomes" id="UP000287352">
    <property type="component" value="Unassembled WGS sequence"/>
</dbReference>
<reference evidence="2" key="1">
    <citation type="submission" date="2018-12" db="EMBL/GenBank/DDBJ databases">
        <title>Tengunoibacter tsumagoiensis gen. nov., sp. nov., Dictyobacter kobayashii sp. nov., D. alpinus sp. nov., and D. joshuensis sp. nov. and description of Dictyobacteraceae fam. nov. within the order Ktedonobacterales isolated from Tengu-no-mugimeshi.</title>
        <authorList>
            <person name="Wang C.M."/>
            <person name="Zheng Y."/>
            <person name="Sakai Y."/>
            <person name="Toyoda A."/>
            <person name="Minakuchi Y."/>
            <person name="Abe K."/>
            <person name="Yokota A."/>
            <person name="Yabe S."/>
        </authorList>
    </citation>
    <scope>NUCLEOTIDE SEQUENCE [LARGE SCALE GENOMIC DNA]</scope>
    <source>
        <strain evidence="2">Uno3</strain>
    </source>
</reference>
<name>A0A402A8S4_9CHLR</name>
<comment type="caution">
    <text evidence="1">The sequence shown here is derived from an EMBL/GenBank/DDBJ whole genome shotgun (WGS) entry which is preliminary data.</text>
</comment>
<organism evidence="1 2">
    <name type="scientific">Tengunoibacter tsumagoiensis</name>
    <dbReference type="NCBI Taxonomy" id="2014871"/>
    <lineage>
        <taxon>Bacteria</taxon>
        <taxon>Bacillati</taxon>
        <taxon>Chloroflexota</taxon>
        <taxon>Ktedonobacteria</taxon>
        <taxon>Ktedonobacterales</taxon>
        <taxon>Dictyobacteraceae</taxon>
        <taxon>Tengunoibacter</taxon>
    </lineage>
</organism>
<sequence>MSLPHTSSALAFVEDAHNQGALVCLLGETQVQPAHYDLQLQNGGVVICVDNIVVLERSRTPWAITWRVGISGTVRACDGQLVTLAIGHREMTLPLTESRSYHFNERWESRSSRAIRNFTRNFRGNASAMVWK</sequence>